<organism evidence="16 17">
    <name type="scientific">Smittium mucronatum</name>
    <dbReference type="NCBI Taxonomy" id="133383"/>
    <lineage>
        <taxon>Eukaryota</taxon>
        <taxon>Fungi</taxon>
        <taxon>Fungi incertae sedis</taxon>
        <taxon>Zoopagomycota</taxon>
        <taxon>Kickxellomycotina</taxon>
        <taxon>Harpellomycetes</taxon>
        <taxon>Harpellales</taxon>
        <taxon>Legeriomycetaceae</taxon>
        <taxon>Smittium</taxon>
    </lineage>
</organism>
<evidence type="ECO:0000256" key="3">
    <source>
        <dbReference type="ARBA" id="ARBA00012891"/>
    </source>
</evidence>
<dbReference type="GO" id="GO:0006265">
    <property type="term" value="P:DNA topological change"/>
    <property type="evidence" value="ECO:0007669"/>
    <property type="project" value="InterPro"/>
</dbReference>
<dbReference type="InterPro" id="IPR006171">
    <property type="entry name" value="TOPRIM_dom"/>
</dbReference>
<dbReference type="STRING" id="133383.A0A1R0GUG0"/>
<dbReference type="Gene3D" id="1.10.290.10">
    <property type="entry name" value="Topoisomerase I, domain 4"/>
    <property type="match status" value="1"/>
</dbReference>
<feature type="domain" description="Toprim" evidence="13">
    <location>
        <begin position="1"/>
        <end position="95"/>
    </location>
</feature>
<dbReference type="InterPro" id="IPR023405">
    <property type="entry name" value="Topo_IA_core_domain"/>
</dbReference>
<dbReference type="GO" id="GO:0003917">
    <property type="term" value="F:DNA topoisomerase type I (single strand cut, ATP-independent) activity"/>
    <property type="evidence" value="ECO:0007669"/>
    <property type="project" value="UniProtKB-EC"/>
</dbReference>
<feature type="compositionally biased region" description="Polar residues" evidence="12">
    <location>
        <begin position="734"/>
        <end position="747"/>
    </location>
</feature>
<dbReference type="GO" id="GO:0003677">
    <property type="term" value="F:DNA binding"/>
    <property type="evidence" value="ECO:0007669"/>
    <property type="project" value="UniProtKB-KW"/>
</dbReference>
<dbReference type="Pfam" id="PF06839">
    <property type="entry name" value="Zn_ribbon_GRF"/>
    <property type="match status" value="1"/>
</dbReference>
<dbReference type="PROSITE" id="PS50880">
    <property type="entry name" value="TOPRIM"/>
    <property type="match status" value="1"/>
</dbReference>
<keyword evidence="6" id="KW-0862">Zinc</keyword>
<comment type="function">
    <text evidence="11">Introduces a single-strand break via transesterification at a target site in duplex DNA. Releases the supercoiling and torsional tension of DNA introduced during the DNA replication and transcription by transiently cleaving and rejoining one strand of the DNA duplex. The scissile phosphodiester is attacked by the catalytic tyrosine of the enzyme, resulting in the formation of a DNA-(5'-phosphotyrosyl)-enzyme intermediate and the expulsion of a 3'-OH DNA strand.</text>
</comment>
<dbReference type="PROSITE" id="PS52039">
    <property type="entry name" value="TOPO_IA_2"/>
    <property type="match status" value="1"/>
</dbReference>
<dbReference type="SUPFAM" id="SSF56712">
    <property type="entry name" value="Prokaryotic type I DNA topoisomerase"/>
    <property type="match status" value="1"/>
</dbReference>
<evidence type="ECO:0000256" key="12">
    <source>
        <dbReference type="SAM" id="MobiDB-lite"/>
    </source>
</evidence>
<keyword evidence="17" id="KW-1185">Reference proteome</keyword>
<dbReference type="PRINTS" id="PR00417">
    <property type="entry name" value="PRTPISMRASEI"/>
</dbReference>
<evidence type="ECO:0000256" key="4">
    <source>
        <dbReference type="ARBA" id="ARBA00022723"/>
    </source>
</evidence>
<feature type="compositionally biased region" description="Low complexity" evidence="12">
    <location>
        <begin position="917"/>
        <end position="934"/>
    </location>
</feature>
<keyword evidence="5 10" id="KW-0863">Zinc-finger</keyword>
<evidence type="ECO:0000259" key="13">
    <source>
        <dbReference type="PROSITE" id="PS50880"/>
    </source>
</evidence>
<dbReference type="PANTHER" id="PTHR11390:SF21">
    <property type="entry name" value="DNA TOPOISOMERASE 3-ALPHA"/>
    <property type="match status" value="1"/>
</dbReference>
<dbReference type="EC" id="5.6.2.1" evidence="3 11"/>
<feature type="domain" description="Topo IA-type catalytic" evidence="15">
    <location>
        <begin position="106"/>
        <end position="536"/>
    </location>
</feature>
<reference evidence="16 17" key="1">
    <citation type="journal article" date="2016" name="Mol. Biol. Evol.">
        <title>Genome-Wide Survey of Gut Fungi (Harpellales) Reveals the First Horizontally Transferred Ubiquitin Gene from a Mosquito Host.</title>
        <authorList>
            <person name="Wang Y."/>
            <person name="White M.M."/>
            <person name="Kvist S."/>
            <person name="Moncalvo J.M."/>
        </authorList>
    </citation>
    <scope>NUCLEOTIDE SEQUENCE [LARGE SCALE GENOMIC DNA]</scope>
    <source>
        <strain evidence="16 17">ALG-7-W6</strain>
    </source>
</reference>
<evidence type="ECO:0000256" key="10">
    <source>
        <dbReference type="PROSITE-ProRule" id="PRU01343"/>
    </source>
</evidence>
<feature type="region of interest" description="Disordered" evidence="12">
    <location>
        <begin position="917"/>
        <end position="955"/>
    </location>
</feature>
<dbReference type="InterPro" id="IPR013497">
    <property type="entry name" value="Topo_IA_cen"/>
</dbReference>
<evidence type="ECO:0000256" key="1">
    <source>
        <dbReference type="ARBA" id="ARBA00000213"/>
    </source>
</evidence>
<dbReference type="AlphaFoldDB" id="A0A1R0GUG0"/>
<proteinExistence type="inferred from homology"/>
<dbReference type="GO" id="GO:0031422">
    <property type="term" value="C:RecQ family helicase-topoisomerase III complex"/>
    <property type="evidence" value="ECO:0007669"/>
    <property type="project" value="TreeGrafter"/>
</dbReference>
<dbReference type="InterPro" id="IPR013825">
    <property type="entry name" value="Topo_IA_cen_sub2"/>
</dbReference>
<dbReference type="InterPro" id="IPR010666">
    <property type="entry name" value="Znf_GRF"/>
</dbReference>
<evidence type="ECO:0000256" key="7">
    <source>
        <dbReference type="ARBA" id="ARBA00023029"/>
    </source>
</evidence>
<accession>A0A1R0GUG0</accession>
<protein>
    <recommendedName>
        <fullName evidence="3 11">DNA topoisomerase</fullName>
        <ecNumber evidence="3 11">5.6.2.1</ecNumber>
    </recommendedName>
</protein>
<evidence type="ECO:0000313" key="16">
    <source>
        <dbReference type="EMBL" id="OLY80519.1"/>
    </source>
</evidence>
<dbReference type="Gene3D" id="1.10.460.10">
    <property type="entry name" value="Topoisomerase I, domain 2"/>
    <property type="match status" value="1"/>
</dbReference>
<dbReference type="GO" id="GO:0006281">
    <property type="term" value="P:DNA repair"/>
    <property type="evidence" value="ECO:0007669"/>
    <property type="project" value="TreeGrafter"/>
</dbReference>
<evidence type="ECO:0000259" key="14">
    <source>
        <dbReference type="PROSITE" id="PS51999"/>
    </source>
</evidence>
<feature type="region of interest" description="Disordered" evidence="12">
    <location>
        <begin position="734"/>
        <end position="813"/>
    </location>
</feature>
<keyword evidence="9 11" id="KW-0413">Isomerase</keyword>
<evidence type="ECO:0000256" key="5">
    <source>
        <dbReference type="ARBA" id="ARBA00022771"/>
    </source>
</evidence>
<dbReference type="FunFam" id="1.10.290.10:FF:000001">
    <property type="entry name" value="DNA topoisomerase"/>
    <property type="match status" value="1"/>
</dbReference>
<dbReference type="InterPro" id="IPR013826">
    <property type="entry name" value="Topo_IA_cen_sub3"/>
</dbReference>
<dbReference type="GO" id="GO:0008270">
    <property type="term" value="F:zinc ion binding"/>
    <property type="evidence" value="ECO:0007669"/>
    <property type="project" value="UniProtKB-KW"/>
</dbReference>
<keyword evidence="4" id="KW-0479">Metal-binding</keyword>
<evidence type="ECO:0000256" key="2">
    <source>
        <dbReference type="ARBA" id="ARBA00009446"/>
    </source>
</evidence>
<dbReference type="GO" id="GO:0006310">
    <property type="term" value="P:DNA recombination"/>
    <property type="evidence" value="ECO:0007669"/>
    <property type="project" value="TreeGrafter"/>
</dbReference>
<comment type="caution">
    <text evidence="16">The sequence shown here is derived from an EMBL/GenBank/DDBJ whole genome shotgun (WGS) entry which is preliminary data.</text>
</comment>
<dbReference type="InterPro" id="IPR013824">
    <property type="entry name" value="Topo_IA_cen_sub1"/>
</dbReference>
<sequence length="970" mass="108921">MTSLLGHVSNTKFSNPSLKSWKSCDPAVLFDAEIVSHVSDDMIQVAKNLANEARGCKYMYIWTDCDREGEKIGSSAADICIESNPRITIKRAREVHSAMQSPDTLDPKQVDAVEARMELDLRIGAILTRFQTLLLQDRFDEMQNKVISYGSCQFPTLGFVVDRYRKVKEFVPEETYSLTLEHVLESKEKAVFKWKRGKLYDLEACFAIYANCLEEKEAVISNVTSSRKLKYKPIPLSTVEMEKMSIRYLKMNSQKTMKVAESLYNKGFISYPRTETDMFDKTFNLKSLVEKHKDCPKRGSFASKLINNNGFEWPRNGKNNDKAHPPIHPTCFVSDDKLSQDEKLLYDFIVRRFLACCSKNAIGYQTVVTAKIKDEFFTATGLMICEYNFLEIYKFNLGWSEQTIPMYNIGETFVPSRFELTKSLTSKPNLLDEADLVDIMNKSQIGTDATIHDHIKKIIDREYVIQPSSGPQKGRFLPSNLGFSLVEGYDDVGLDLSLSKPYLRREMETHLKNICDGVTTKAQVVKHCIKLYRQVYLQTVGQKNKICEAVEKNFGIRRNSGSGGYSPDYNQSNGGYIENDTSSANEINGMFQNDSGDDLLGKCPLCLTGEVRLIEHGKTGYYLQCSQFLKPRVCKFNILVPNRNGTIVSAKVSFSKCQKCEVDKNMINFKFLPGSLPPVIPLDYQGCLFGCNEMLNEILNVDITSYAGPPPPVTTSIPTPSNVSSFQGRAQFLSANRPNENSMNQTERLSKKSPRGSEFGDSFSSTKKSRVKSADDFNHQSKNSVGNGINRRSHTMNPIQTKTRSKRASSIYENSNPTGNNYLYSNGMTNSLVKCDCGLICDLKTAKKAGANQGRQFYSCPRGSLGGCTFFEWYKDENTFIEDLKETNASSGVGASPKPKCFCGMVATEHVVTEIASNSSKPKAKSGSGSTKPSFSKSNLGRRYLKCPKSSKPCGYFRWIDSDDQAYEVK</sequence>
<evidence type="ECO:0000259" key="15">
    <source>
        <dbReference type="PROSITE" id="PS52039"/>
    </source>
</evidence>
<evidence type="ECO:0000256" key="9">
    <source>
        <dbReference type="ARBA" id="ARBA00023235"/>
    </source>
</evidence>
<dbReference type="Gene3D" id="2.70.20.10">
    <property type="entry name" value="Topoisomerase I, domain 3"/>
    <property type="match status" value="1"/>
</dbReference>
<dbReference type="PANTHER" id="PTHR11390">
    <property type="entry name" value="PROKARYOTIC DNA TOPOISOMERASE"/>
    <property type="match status" value="1"/>
</dbReference>
<dbReference type="PROSITE" id="PS51999">
    <property type="entry name" value="ZF_GRF"/>
    <property type="match status" value="1"/>
</dbReference>
<dbReference type="SMART" id="SM00437">
    <property type="entry name" value="TOP1Ac"/>
    <property type="match status" value="1"/>
</dbReference>
<evidence type="ECO:0000256" key="11">
    <source>
        <dbReference type="RuleBase" id="RU362092"/>
    </source>
</evidence>
<dbReference type="Gene3D" id="3.40.50.140">
    <property type="match status" value="1"/>
</dbReference>
<comment type="catalytic activity">
    <reaction evidence="1 11">
        <text>ATP-independent breakage of single-stranded DNA, followed by passage and rejoining.</text>
        <dbReference type="EC" id="5.6.2.1"/>
    </reaction>
</comment>
<comment type="similarity">
    <text evidence="2 11">Belongs to the type IA topoisomerase family.</text>
</comment>
<dbReference type="EMBL" id="LSSL01003406">
    <property type="protein sequence ID" value="OLY80519.1"/>
    <property type="molecule type" value="Genomic_DNA"/>
</dbReference>
<dbReference type="Pfam" id="PF01751">
    <property type="entry name" value="Toprim"/>
    <property type="match status" value="1"/>
</dbReference>
<dbReference type="Pfam" id="PF01131">
    <property type="entry name" value="Topoisom_bac"/>
    <property type="match status" value="1"/>
</dbReference>
<dbReference type="InterPro" id="IPR000380">
    <property type="entry name" value="Topo_IA"/>
</dbReference>
<dbReference type="InterPro" id="IPR003601">
    <property type="entry name" value="Topo_IA_2"/>
</dbReference>
<keyword evidence="7 11" id="KW-0799">Topoisomerase</keyword>
<gene>
    <name evidence="16" type="ORF">AYI68_g5383</name>
</gene>
<dbReference type="CDD" id="cd01028">
    <property type="entry name" value="TOPRIM_TopoIA"/>
    <property type="match status" value="1"/>
</dbReference>
<dbReference type="InterPro" id="IPR003602">
    <property type="entry name" value="Topo_IA_DNA-bd_dom"/>
</dbReference>
<evidence type="ECO:0000313" key="17">
    <source>
        <dbReference type="Proteomes" id="UP000187455"/>
    </source>
</evidence>
<dbReference type="CDD" id="cd00186">
    <property type="entry name" value="TOP1Ac"/>
    <property type="match status" value="1"/>
</dbReference>
<dbReference type="OrthoDB" id="430051at2759"/>
<feature type="domain" description="GRF-type" evidence="14">
    <location>
        <begin position="835"/>
        <end position="877"/>
    </location>
</feature>
<dbReference type="Proteomes" id="UP000187455">
    <property type="component" value="Unassembled WGS sequence"/>
</dbReference>
<name>A0A1R0GUG0_9FUNG</name>
<keyword evidence="8 11" id="KW-0238">DNA-binding</keyword>
<evidence type="ECO:0000256" key="8">
    <source>
        <dbReference type="ARBA" id="ARBA00023125"/>
    </source>
</evidence>
<evidence type="ECO:0000256" key="6">
    <source>
        <dbReference type="ARBA" id="ARBA00022833"/>
    </source>
</evidence>
<dbReference type="SMART" id="SM00436">
    <property type="entry name" value="TOP1Bc"/>
    <property type="match status" value="1"/>
</dbReference>
<dbReference type="GO" id="GO:0005634">
    <property type="term" value="C:nucleus"/>
    <property type="evidence" value="ECO:0007669"/>
    <property type="project" value="TreeGrafter"/>
</dbReference>